<feature type="binding site" evidence="4">
    <location>
        <position position="427"/>
    </location>
    <ligand>
        <name>Zn(2+)</name>
        <dbReference type="ChEBI" id="CHEBI:29105"/>
        <note>catalytic</note>
    </ligand>
</feature>
<dbReference type="InterPro" id="IPR001590">
    <property type="entry name" value="Peptidase_M12B"/>
</dbReference>
<feature type="domain" description="Disintegrin" evidence="8">
    <location>
        <begin position="511"/>
        <end position="600"/>
    </location>
</feature>
<gene>
    <name evidence="10" type="ORF">K504DRAFT_381353</name>
</gene>
<keyword evidence="4" id="KW-0479">Metal-binding</keyword>
<feature type="signal peptide" evidence="7">
    <location>
        <begin position="1"/>
        <end position="19"/>
    </location>
</feature>
<keyword evidence="11" id="KW-1185">Reference proteome</keyword>
<dbReference type="PROSITE" id="PS50214">
    <property type="entry name" value="DISINTEGRIN_2"/>
    <property type="match status" value="1"/>
</dbReference>
<organism evidence="10 11">
    <name type="scientific">Pleomassaria siparia CBS 279.74</name>
    <dbReference type="NCBI Taxonomy" id="1314801"/>
    <lineage>
        <taxon>Eukaryota</taxon>
        <taxon>Fungi</taxon>
        <taxon>Dikarya</taxon>
        <taxon>Ascomycota</taxon>
        <taxon>Pezizomycotina</taxon>
        <taxon>Dothideomycetes</taxon>
        <taxon>Pleosporomycetidae</taxon>
        <taxon>Pleosporales</taxon>
        <taxon>Pleomassariaceae</taxon>
        <taxon>Pleomassaria</taxon>
    </lineage>
</organism>
<name>A0A6G1K7B4_9PLEO</name>
<dbReference type="InterPro" id="IPR034028">
    <property type="entry name" value="ZnMc_ADAM_fungal"/>
</dbReference>
<keyword evidence="6" id="KW-1133">Transmembrane helix</keyword>
<evidence type="ECO:0000256" key="5">
    <source>
        <dbReference type="SAM" id="MobiDB-lite"/>
    </source>
</evidence>
<evidence type="ECO:0000313" key="10">
    <source>
        <dbReference type="EMBL" id="KAF2708352.1"/>
    </source>
</evidence>
<dbReference type="Pfam" id="PF13688">
    <property type="entry name" value="Reprolysin_5"/>
    <property type="match status" value="1"/>
</dbReference>
<evidence type="ECO:0000313" key="11">
    <source>
        <dbReference type="Proteomes" id="UP000799428"/>
    </source>
</evidence>
<evidence type="ECO:0000256" key="1">
    <source>
        <dbReference type="ARBA" id="ARBA00023157"/>
    </source>
</evidence>
<feature type="domain" description="Peptidase M12B" evidence="9">
    <location>
        <begin position="268"/>
        <end position="486"/>
    </location>
</feature>
<dbReference type="Gene3D" id="3.40.390.10">
    <property type="entry name" value="Collagenase (Catalytic Domain)"/>
    <property type="match status" value="1"/>
</dbReference>
<feature type="compositionally biased region" description="Polar residues" evidence="5">
    <location>
        <begin position="787"/>
        <end position="803"/>
    </location>
</feature>
<feature type="binding site" evidence="4">
    <location>
        <position position="423"/>
    </location>
    <ligand>
        <name>Zn(2+)</name>
        <dbReference type="ChEBI" id="CHEBI:29105"/>
        <note>catalytic</note>
    </ligand>
</feature>
<dbReference type="Proteomes" id="UP000799428">
    <property type="component" value="Unassembled WGS sequence"/>
</dbReference>
<feature type="binding site" evidence="4">
    <location>
        <position position="433"/>
    </location>
    <ligand>
        <name>Zn(2+)</name>
        <dbReference type="ChEBI" id="CHEBI:29105"/>
        <note>catalytic</note>
    </ligand>
</feature>
<dbReference type="PANTHER" id="PTHR11905:SF159">
    <property type="entry name" value="ADAM METALLOPROTEASE"/>
    <property type="match status" value="1"/>
</dbReference>
<feature type="transmembrane region" description="Helical" evidence="6">
    <location>
        <begin position="698"/>
        <end position="723"/>
    </location>
</feature>
<dbReference type="AlphaFoldDB" id="A0A6G1K7B4"/>
<evidence type="ECO:0000259" key="9">
    <source>
        <dbReference type="PROSITE" id="PS50215"/>
    </source>
</evidence>
<evidence type="ECO:0000256" key="4">
    <source>
        <dbReference type="PROSITE-ProRule" id="PRU00276"/>
    </source>
</evidence>
<dbReference type="InterPro" id="IPR024079">
    <property type="entry name" value="MetalloPept_cat_dom_sf"/>
</dbReference>
<dbReference type="FunFam" id="4.10.70.10:FF:000003">
    <property type="entry name" value="Disintegrin and metalloproteinase domain-containing protein 17"/>
    <property type="match status" value="1"/>
</dbReference>
<keyword evidence="1" id="KW-1015">Disulfide bond</keyword>
<proteinExistence type="predicted"/>
<keyword evidence="7" id="KW-0732">Signal</keyword>
<keyword evidence="6" id="KW-0472">Membrane</keyword>
<protein>
    <recommendedName>
        <fullName evidence="3">Disintegrin and metalloproteinase domain-containing protein B</fullName>
    </recommendedName>
</protein>
<feature type="region of interest" description="Disordered" evidence="5">
    <location>
        <begin position="742"/>
        <end position="819"/>
    </location>
</feature>
<dbReference type="GO" id="GO:0006508">
    <property type="term" value="P:proteolysis"/>
    <property type="evidence" value="ECO:0007669"/>
    <property type="project" value="InterPro"/>
</dbReference>
<reference evidence="10" key="1">
    <citation type="journal article" date="2020" name="Stud. Mycol.">
        <title>101 Dothideomycetes genomes: a test case for predicting lifestyles and emergence of pathogens.</title>
        <authorList>
            <person name="Haridas S."/>
            <person name="Albert R."/>
            <person name="Binder M."/>
            <person name="Bloem J."/>
            <person name="Labutti K."/>
            <person name="Salamov A."/>
            <person name="Andreopoulos B."/>
            <person name="Baker S."/>
            <person name="Barry K."/>
            <person name="Bills G."/>
            <person name="Bluhm B."/>
            <person name="Cannon C."/>
            <person name="Castanera R."/>
            <person name="Culley D."/>
            <person name="Daum C."/>
            <person name="Ezra D."/>
            <person name="Gonzalez J."/>
            <person name="Henrissat B."/>
            <person name="Kuo A."/>
            <person name="Liang C."/>
            <person name="Lipzen A."/>
            <person name="Lutzoni F."/>
            <person name="Magnuson J."/>
            <person name="Mondo S."/>
            <person name="Nolan M."/>
            <person name="Ohm R."/>
            <person name="Pangilinan J."/>
            <person name="Park H.-J."/>
            <person name="Ramirez L."/>
            <person name="Alfaro M."/>
            <person name="Sun H."/>
            <person name="Tritt A."/>
            <person name="Yoshinaga Y."/>
            <person name="Zwiers L.-H."/>
            <person name="Turgeon B."/>
            <person name="Goodwin S."/>
            <person name="Spatafora J."/>
            <person name="Crous P."/>
            <person name="Grigoriev I."/>
        </authorList>
    </citation>
    <scope>NUCLEOTIDE SEQUENCE</scope>
    <source>
        <strain evidence="10">CBS 279.74</strain>
    </source>
</reference>
<dbReference type="SUPFAM" id="SSF55486">
    <property type="entry name" value="Metalloproteases ('zincins'), catalytic domain"/>
    <property type="match status" value="1"/>
</dbReference>
<sequence length="819" mass="87469">MLISRAVVALAALATSVYASSTARNPLERIGLAQNADILTSNHRVTALSTFELAFDFSGARIRLSLEPNHDIFVEGAKVSFLGSDGEVERVEAVDRLQHRVFKGITWVQRAGRWDRAGWARIDIRRDGPVPLFSGTFTIDHDHHHVHLASHYKQVRGDRDPDIELRSDERMVIFRDSDHEPDEQSELKKRSKDNLACGSDRLSFNTQEEHPVYAAMRPRDDVPATSPFSPLFAALRGKRQNDTPSGGNGAGTNLIQSIGSTAGCPTTRKVALVGVATDCTYTTALGSDNKTRDNVISQMNQASQLFESTFNISLGLANLLVQPASCPTTPQQATPWNQACSNSFDIQDRLSTFSNWRGQQKDQYSHWTLLSTCNTGSAVGLAWLGQACATGSQANNASDGTSEQVAGANVVVRTLQEWQVIAHETGHTFGAVHDCDSTACQDANIVNSQQCCPLSASTCNANGKFIMNPSTGDGITQFSACSIGNICSAMGVNSVKSSCLSNNRGVALFSGQTCGNGIVEGDEQCDCGGTDGCGANKCCDPTTCKFKNNAVCDDSNEDCCKDCQLASANTVCRASSGTCDPEETCTGSSPYCPEDKTNPDGSACGGGLKCASGQCTSRDQQCKTIMGSYTQGNETYACDDTNCMLSCASPSFKGSCFGLNQNFLDGTPCVGGGHCANGQCAGSSVSNEIKSWIDSHRILVIAIAATVGGLILLSILGCCLRCIKRRKQRKIYKNNAAMAAAAQHRGPHKYNAAKSRSRSGNGGGGRRNRPLSPSDNDGPLLNPPLRSGSNGTPPWQPQTNHNIPSPPPMYQRNPSTRYA</sequence>
<dbReference type="InterPro" id="IPR036436">
    <property type="entry name" value="Disintegrin_dom_sf"/>
</dbReference>
<dbReference type="Gene3D" id="4.10.70.10">
    <property type="entry name" value="Disintegrin domain"/>
    <property type="match status" value="1"/>
</dbReference>
<comment type="function">
    <text evidence="2">Probable zinc protease.</text>
</comment>
<keyword evidence="6" id="KW-0812">Transmembrane</keyword>
<evidence type="ECO:0000259" key="8">
    <source>
        <dbReference type="PROSITE" id="PS50214"/>
    </source>
</evidence>
<evidence type="ECO:0000256" key="3">
    <source>
        <dbReference type="ARBA" id="ARBA00074021"/>
    </source>
</evidence>
<dbReference type="InterPro" id="IPR001762">
    <property type="entry name" value="Disintegrin_dom"/>
</dbReference>
<evidence type="ECO:0000256" key="7">
    <source>
        <dbReference type="SAM" id="SignalP"/>
    </source>
</evidence>
<dbReference type="CDD" id="cd04271">
    <property type="entry name" value="ZnMc_ADAM_fungal"/>
    <property type="match status" value="1"/>
</dbReference>
<dbReference type="PANTHER" id="PTHR11905">
    <property type="entry name" value="ADAM A DISINTEGRIN AND METALLOPROTEASE DOMAIN"/>
    <property type="match status" value="1"/>
</dbReference>
<dbReference type="SUPFAM" id="SSF57552">
    <property type="entry name" value="Blood coagulation inhibitor (disintegrin)"/>
    <property type="match status" value="1"/>
</dbReference>
<dbReference type="GO" id="GO:0046872">
    <property type="term" value="F:metal ion binding"/>
    <property type="evidence" value="ECO:0007669"/>
    <property type="project" value="UniProtKB-KW"/>
</dbReference>
<dbReference type="PROSITE" id="PS50215">
    <property type="entry name" value="ADAM_MEPRO"/>
    <property type="match status" value="1"/>
</dbReference>
<dbReference type="GO" id="GO:0004222">
    <property type="term" value="F:metalloendopeptidase activity"/>
    <property type="evidence" value="ECO:0007669"/>
    <property type="project" value="InterPro"/>
</dbReference>
<dbReference type="OrthoDB" id="5951731at2759"/>
<feature type="active site" evidence="4">
    <location>
        <position position="424"/>
    </location>
</feature>
<evidence type="ECO:0000256" key="6">
    <source>
        <dbReference type="SAM" id="Phobius"/>
    </source>
</evidence>
<comment type="caution">
    <text evidence="4">Lacks conserved residue(s) required for the propagation of feature annotation.</text>
</comment>
<dbReference type="SMART" id="SM00050">
    <property type="entry name" value="DISIN"/>
    <property type="match status" value="1"/>
</dbReference>
<dbReference type="Pfam" id="PF00200">
    <property type="entry name" value="Disintegrin"/>
    <property type="match status" value="1"/>
</dbReference>
<feature type="chain" id="PRO_5026163389" description="Disintegrin and metalloproteinase domain-containing protein B" evidence="7">
    <location>
        <begin position="20"/>
        <end position="819"/>
    </location>
</feature>
<accession>A0A6G1K7B4</accession>
<keyword evidence="4" id="KW-0862">Zinc</keyword>
<dbReference type="EMBL" id="MU005772">
    <property type="protein sequence ID" value="KAF2708352.1"/>
    <property type="molecule type" value="Genomic_DNA"/>
</dbReference>
<evidence type="ECO:0000256" key="2">
    <source>
        <dbReference type="ARBA" id="ARBA00056552"/>
    </source>
</evidence>